<dbReference type="AlphaFoldDB" id="R1EUR4"/>
<dbReference type="Pfam" id="PF00732">
    <property type="entry name" value="GMC_oxred_N"/>
    <property type="match status" value="1"/>
</dbReference>
<dbReference type="PANTHER" id="PTHR11552:SF115">
    <property type="entry name" value="DEHYDROGENASE XPTC-RELATED"/>
    <property type="match status" value="1"/>
</dbReference>
<dbReference type="InterPro" id="IPR000172">
    <property type="entry name" value="GMC_OxRdtase_N"/>
</dbReference>
<feature type="domain" description="Glucose-methanol-choline oxidoreductase N-terminal" evidence="2">
    <location>
        <begin position="33"/>
        <end position="131"/>
    </location>
</feature>
<dbReference type="Gene3D" id="3.30.560.10">
    <property type="entry name" value="Glucose Oxidase, domain 3"/>
    <property type="match status" value="1"/>
</dbReference>
<dbReference type="HOGENOM" id="CLU_1796186_0_0_1"/>
<dbReference type="Gene3D" id="3.50.50.60">
    <property type="entry name" value="FAD/NAD(P)-binding domain"/>
    <property type="match status" value="1"/>
</dbReference>
<sequence>MFLCILLFASAVQARLGRLARVVGRDAPLRESYDFVVAGGGTSGLTVADRLTEDPNVSVLVIEYGPLDQHEDSVLVPGLLDLDKTPYWFNLTSVPQEGLNNNTFQVPAAAVVGGGTVINGMFFDRAAAVDYGEPGCRCFLWACT</sequence>
<evidence type="ECO:0000256" key="1">
    <source>
        <dbReference type="ARBA" id="ARBA00010790"/>
    </source>
</evidence>
<name>R1EUR4_BOTPV</name>
<dbReference type="STRING" id="1287680.R1EUR4"/>
<proteinExistence type="inferred from homology"/>
<dbReference type="InterPro" id="IPR012132">
    <property type="entry name" value="GMC_OxRdtase"/>
</dbReference>
<dbReference type="GO" id="GO:0016614">
    <property type="term" value="F:oxidoreductase activity, acting on CH-OH group of donors"/>
    <property type="evidence" value="ECO:0007669"/>
    <property type="project" value="InterPro"/>
</dbReference>
<dbReference type="OrthoDB" id="269227at2759"/>
<dbReference type="GO" id="GO:0050660">
    <property type="term" value="F:flavin adenine dinucleotide binding"/>
    <property type="evidence" value="ECO:0007669"/>
    <property type="project" value="InterPro"/>
</dbReference>
<gene>
    <name evidence="3" type="ORF">UCRNP2_1715</name>
</gene>
<comment type="similarity">
    <text evidence="1">Belongs to the GMC oxidoreductase family.</text>
</comment>
<reference evidence="4" key="1">
    <citation type="journal article" date="2013" name="Genome Announc.">
        <title>Draft genome sequence of Neofusicoccum parvum isolate UCR-NP2, a fungal vascular pathogen associated with grapevine cankers.</title>
        <authorList>
            <person name="Blanco-Ulate B."/>
            <person name="Rolshausen P."/>
            <person name="Cantu D."/>
        </authorList>
    </citation>
    <scope>NUCLEOTIDE SEQUENCE [LARGE SCALE GENOMIC DNA]</scope>
    <source>
        <strain evidence="4">UCR-NP2</strain>
    </source>
</reference>
<dbReference type="InterPro" id="IPR036188">
    <property type="entry name" value="FAD/NAD-bd_sf"/>
</dbReference>
<dbReference type="KEGG" id="npa:UCRNP2_1715"/>
<dbReference type="Proteomes" id="UP000013521">
    <property type="component" value="Unassembled WGS sequence"/>
</dbReference>
<accession>R1EUR4</accession>
<evidence type="ECO:0000259" key="2">
    <source>
        <dbReference type="Pfam" id="PF00732"/>
    </source>
</evidence>
<dbReference type="PANTHER" id="PTHR11552">
    <property type="entry name" value="GLUCOSE-METHANOL-CHOLINE GMC OXIDOREDUCTASE"/>
    <property type="match status" value="1"/>
</dbReference>
<dbReference type="GO" id="GO:0044550">
    <property type="term" value="P:secondary metabolite biosynthetic process"/>
    <property type="evidence" value="ECO:0007669"/>
    <property type="project" value="TreeGrafter"/>
</dbReference>
<evidence type="ECO:0000313" key="4">
    <source>
        <dbReference type="Proteomes" id="UP000013521"/>
    </source>
</evidence>
<dbReference type="SUPFAM" id="SSF51905">
    <property type="entry name" value="FAD/NAD(P)-binding domain"/>
    <property type="match status" value="1"/>
</dbReference>
<evidence type="ECO:0000313" key="3">
    <source>
        <dbReference type="EMBL" id="EOD51488.1"/>
    </source>
</evidence>
<organism evidence="3 4">
    <name type="scientific">Botryosphaeria parva (strain UCR-NP2)</name>
    <name type="common">Grapevine canker fungus</name>
    <name type="synonym">Neofusicoccum parvum</name>
    <dbReference type="NCBI Taxonomy" id="1287680"/>
    <lineage>
        <taxon>Eukaryota</taxon>
        <taxon>Fungi</taxon>
        <taxon>Dikarya</taxon>
        <taxon>Ascomycota</taxon>
        <taxon>Pezizomycotina</taxon>
        <taxon>Dothideomycetes</taxon>
        <taxon>Dothideomycetes incertae sedis</taxon>
        <taxon>Botryosphaeriales</taxon>
        <taxon>Botryosphaeriaceae</taxon>
        <taxon>Neofusicoccum</taxon>
    </lineage>
</organism>
<protein>
    <submittedName>
        <fullName evidence="3">Putative choline dehydrogenase protein</fullName>
    </submittedName>
</protein>
<dbReference type="eggNOG" id="KOG1238">
    <property type="taxonomic scope" value="Eukaryota"/>
</dbReference>
<dbReference type="EMBL" id="KB915854">
    <property type="protein sequence ID" value="EOD51488.1"/>
    <property type="molecule type" value="Genomic_DNA"/>
</dbReference>